<feature type="domain" description="Small ribosomal subunit protein uS10" evidence="3">
    <location>
        <begin position="49"/>
        <end position="144"/>
    </location>
</feature>
<protein>
    <recommendedName>
        <fullName evidence="3">Small ribosomal subunit protein uS10 domain-containing protein</fullName>
    </recommendedName>
</protein>
<gene>
    <name evidence="4" type="ORF">PMAYCL1PPCAC_29064</name>
</gene>
<dbReference type="GO" id="GO:0005761">
    <property type="term" value="C:mitochondrial ribosome"/>
    <property type="evidence" value="ECO:0007669"/>
    <property type="project" value="InterPro"/>
</dbReference>
<dbReference type="InterPro" id="IPR027486">
    <property type="entry name" value="Ribosomal_uS10_dom"/>
</dbReference>
<proteinExistence type="predicted"/>
<keyword evidence="5" id="KW-1185">Reference proteome</keyword>
<keyword evidence="2" id="KW-0687">Ribonucleoprotein</keyword>
<organism evidence="4 5">
    <name type="scientific">Pristionchus mayeri</name>
    <dbReference type="NCBI Taxonomy" id="1317129"/>
    <lineage>
        <taxon>Eukaryota</taxon>
        <taxon>Metazoa</taxon>
        <taxon>Ecdysozoa</taxon>
        <taxon>Nematoda</taxon>
        <taxon>Chromadorea</taxon>
        <taxon>Rhabditida</taxon>
        <taxon>Rhabditina</taxon>
        <taxon>Diplogasteromorpha</taxon>
        <taxon>Diplogasteroidea</taxon>
        <taxon>Neodiplogasteridae</taxon>
        <taxon>Pristionchus</taxon>
    </lineage>
</organism>
<reference evidence="5" key="1">
    <citation type="submission" date="2022-10" db="EMBL/GenBank/DDBJ databases">
        <title>Genome assembly of Pristionchus species.</title>
        <authorList>
            <person name="Yoshida K."/>
            <person name="Sommer R.J."/>
        </authorList>
    </citation>
    <scope>NUCLEOTIDE SEQUENCE [LARGE SCALE GENOMIC DNA]</scope>
    <source>
        <strain evidence="5">RS5460</strain>
    </source>
</reference>
<dbReference type="Pfam" id="PF00338">
    <property type="entry name" value="Ribosomal_S10"/>
    <property type="match status" value="1"/>
</dbReference>
<accession>A0AAN5DBG9</accession>
<keyword evidence="1" id="KW-0689">Ribosomal protein</keyword>
<evidence type="ECO:0000313" key="4">
    <source>
        <dbReference type="EMBL" id="GMR58869.1"/>
    </source>
</evidence>
<evidence type="ECO:0000313" key="5">
    <source>
        <dbReference type="Proteomes" id="UP001328107"/>
    </source>
</evidence>
<dbReference type="SMART" id="SM01403">
    <property type="entry name" value="Ribosomal_S10"/>
    <property type="match status" value="1"/>
</dbReference>
<dbReference type="InterPro" id="IPR036838">
    <property type="entry name" value="Ribosomal_uS10_dom_sf"/>
</dbReference>
<comment type="caution">
    <text evidence="4">The sequence shown here is derived from an EMBL/GenBank/DDBJ whole genome shotgun (WGS) entry which is preliminary data.</text>
</comment>
<evidence type="ECO:0000256" key="2">
    <source>
        <dbReference type="ARBA" id="ARBA00023274"/>
    </source>
</evidence>
<dbReference type="SUPFAM" id="SSF54999">
    <property type="entry name" value="Ribosomal protein S10"/>
    <property type="match status" value="1"/>
</dbReference>
<dbReference type="PANTHER" id="PTHR13473">
    <property type="entry name" value="MITOCHONDRIAL RIBOSOMAL PROTEIN L48"/>
    <property type="match status" value="1"/>
</dbReference>
<dbReference type="GO" id="GO:1990904">
    <property type="term" value="C:ribonucleoprotein complex"/>
    <property type="evidence" value="ECO:0007669"/>
    <property type="project" value="UniProtKB-KW"/>
</dbReference>
<dbReference type="Proteomes" id="UP001328107">
    <property type="component" value="Unassembled WGS sequence"/>
</dbReference>
<dbReference type="AlphaFoldDB" id="A0AAN5DBG9"/>
<evidence type="ECO:0000256" key="1">
    <source>
        <dbReference type="ARBA" id="ARBA00022980"/>
    </source>
</evidence>
<dbReference type="PANTHER" id="PTHR13473:SF0">
    <property type="entry name" value="LARGE RIBOSOMAL SUBUNIT PROTEIN ML48"/>
    <property type="match status" value="1"/>
</dbReference>
<dbReference type="EMBL" id="BTRK01000006">
    <property type="protein sequence ID" value="GMR58869.1"/>
    <property type="molecule type" value="Genomic_DNA"/>
</dbReference>
<name>A0AAN5DBG9_9BILA</name>
<sequence length="183" mass="21015">TVQMLRRTSVVKEVVRCASLREKAGSIPASVYEPVFHDPREFPEHEQLNIRLQGYDYVPLESFQGLVHRLCNRFGFNVVDSYAVAPQTEKVVSYKPNSTLVDQEIALFQYDRVVRISSVPAPRLQLLTNILRAHTPVGVKVTVKSHVKADEDYRYIPDLLLKQKQAELKMLDDPVIRKNLGWE</sequence>
<evidence type="ECO:0000259" key="3">
    <source>
        <dbReference type="SMART" id="SM01403"/>
    </source>
</evidence>
<dbReference type="InterPro" id="IPR027487">
    <property type="entry name" value="Ribosomal_mL48"/>
</dbReference>
<feature type="non-terminal residue" evidence="4">
    <location>
        <position position="1"/>
    </location>
</feature>